<feature type="compositionally biased region" description="Gly residues" evidence="2">
    <location>
        <begin position="195"/>
        <end position="216"/>
    </location>
</feature>
<evidence type="ECO:0000256" key="2">
    <source>
        <dbReference type="SAM" id="MobiDB-lite"/>
    </source>
</evidence>
<dbReference type="AlphaFoldDB" id="A0AA37UWL5"/>
<dbReference type="Gene3D" id="2.60.120.10">
    <property type="entry name" value="Jelly Rolls"/>
    <property type="match status" value="1"/>
</dbReference>
<sequence>MADPRIDEIGPRLRSARRRAGLTLETLAERAGVSPSTLSRLESGKRQANLELLLPLARELRLGLDELVPPAVPDPRVRRRPQTHRGITMVPLAPEGSPVQTVRITYDPGGELPRQRTHDGYEWLYVISGRLRLRLAEHDLVLEPGEAAEFDTRTPHALSCHGDEPCVLVAIFNADGERIHTRAAPSRRGASAGAASGGAASGGAASGGAASGGAASGGAASDG</sequence>
<dbReference type="SMART" id="SM00530">
    <property type="entry name" value="HTH_XRE"/>
    <property type="match status" value="1"/>
</dbReference>
<keyword evidence="5" id="KW-1185">Reference proteome</keyword>
<dbReference type="SUPFAM" id="SSF51182">
    <property type="entry name" value="RmlC-like cupins"/>
    <property type="match status" value="1"/>
</dbReference>
<dbReference type="PROSITE" id="PS50943">
    <property type="entry name" value="HTH_CROC1"/>
    <property type="match status" value="1"/>
</dbReference>
<reference evidence="4" key="1">
    <citation type="journal article" date="2014" name="Int. J. Syst. Evol. Microbiol.">
        <title>Complete genome sequence of Corynebacterium casei LMG S-19264T (=DSM 44701T), isolated from a smear-ripened cheese.</title>
        <authorList>
            <consortium name="US DOE Joint Genome Institute (JGI-PGF)"/>
            <person name="Walter F."/>
            <person name="Albersmeier A."/>
            <person name="Kalinowski J."/>
            <person name="Ruckert C."/>
        </authorList>
    </citation>
    <scope>NUCLEOTIDE SEQUENCE</scope>
    <source>
        <strain evidence="4">NBRC 112290</strain>
    </source>
</reference>
<feature type="domain" description="HTH cro/C1-type" evidence="3">
    <location>
        <begin position="13"/>
        <end position="67"/>
    </location>
</feature>
<dbReference type="InterPro" id="IPR001387">
    <property type="entry name" value="Cro/C1-type_HTH"/>
</dbReference>
<dbReference type="CDD" id="cd02209">
    <property type="entry name" value="cupin_XRE_C"/>
    <property type="match status" value="1"/>
</dbReference>
<dbReference type="InterPro" id="IPR050807">
    <property type="entry name" value="TransReg_Diox_bact_type"/>
</dbReference>
<evidence type="ECO:0000259" key="3">
    <source>
        <dbReference type="PROSITE" id="PS50943"/>
    </source>
</evidence>
<dbReference type="GO" id="GO:0003677">
    <property type="term" value="F:DNA binding"/>
    <property type="evidence" value="ECO:0007669"/>
    <property type="project" value="UniProtKB-KW"/>
</dbReference>
<dbReference type="InterPro" id="IPR014710">
    <property type="entry name" value="RmlC-like_jellyroll"/>
</dbReference>
<accession>A0AA37UWL5</accession>
<dbReference type="InterPro" id="IPR011051">
    <property type="entry name" value="RmlC_Cupin_sf"/>
</dbReference>
<dbReference type="Pfam" id="PF01381">
    <property type="entry name" value="HTH_3"/>
    <property type="match status" value="1"/>
</dbReference>
<comment type="caution">
    <text evidence="4">The sequence shown here is derived from an EMBL/GenBank/DDBJ whole genome shotgun (WGS) entry which is preliminary data.</text>
</comment>
<dbReference type="Proteomes" id="UP001157161">
    <property type="component" value="Unassembled WGS sequence"/>
</dbReference>
<evidence type="ECO:0000313" key="5">
    <source>
        <dbReference type="Proteomes" id="UP001157161"/>
    </source>
</evidence>
<dbReference type="Gene3D" id="1.10.260.40">
    <property type="entry name" value="lambda repressor-like DNA-binding domains"/>
    <property type="match status" value="1"/>
</dbReference>
<evidence type="ECO:0000256" key="1">
    <source>
        <dbReference type="ARBA" id="ARBA00023125"/>
    </source>
</evidence>
<gene>
    <name evidence="4" type="ORF">GCM10025875_04640</name>
</gene>
<feature type="region of interest" description="Disordered" evidence="2">
    <location>
        <begin position="182"/>
        <end position="223"/>
    </location>
</feature>
<dbReference type="EMBL" id="BSUM01000001">
    <property type="protein sequence ID" value="GMA30472.1"/>
    <property type="molecule type" value="Genomic_DNA"/>
</dbReference>
<name>A0AA37UWL5_9MICO</name>
<proteinExistence type="predicted"/>
<dbReference type="InterPro" id="IPR010982">
    <property type="entry name" value="Lambda_DNA-bd_dom_sf"/>
</dbReference>
<evidence type="ECO:0000313" key="4">
    <source>
        <dbReference type="EMBL" id="GMA30472.1"/>
    </source>
</evidence>
<dbReference type="GO" id="GO:0005829">
    <property type="term" value="C:cytosol"/>
    <property type="evidence" value="ECO:0007669"/>
    <property type="project" value="TreeGrafter"/>
</dbReference>
<keyword evidence="1" id="KW-0238">DNA-binding</keyword>
<dbReference type="PANTHER" id="PTHR46797">
    <property type="entry name" value="HTH-TYPE TRANSCRIPTIONAL REGULATOR"/>
    <property type="match status" value="1"/>
</dbReference>
<dbReference type="GO" id="GO:0003700">
    <property type="term" value="F:DNA-binding transcription factor activity"/>
    <property type="evidence" value="ECO:0007669"/>
    <property type="project" value="TreeGrafter"/>
</dbReference>
<reference evidence="4" key="2">
    <citation type="submission" date="2023-02" db="EMBL/GenBank/DDBJ databases">
        <authorList>
            <person name="Sun Q."/>
            <person name="Mori K."/>
        </authorList>
    </citation>
    <scope>NUCLEOTIDE SEQUENCE</scope>
    <source>
        <strain evidence="4">NBRC 112290</strain>
    </source>
</reference>
<dbReference type="RefSeq" id="WP_348525450.1">
    <property type="nucleotide sequence ID" value="NZ_BSUM01000001.1"/>
</dbReference>
<organism evidence="4 5">
    <name type="scientific">Litorihabitans aurantiacus</name>
    <dbReference type="NCBI Taxonomy" id="1930061"/>
    <lineage>
        <taxon>Bacteria</taxon>
        <taxon>Bacillati</taxon>
        <taxon>Actinomycetota</taxon>
        <taxon>Actinomycetes</taxon>
        <taxon>Micrococcales</taxon>
        <taxon>Beutenbergiaceae</taxon>
        <taxon>Litorihabitans</taxon>
    </lineage>
</organism>
<dbReference type="InterPro" id="IPR013096">
    <property type="entry name" value="Cupin_2"/>
</dbReference>
<protein>
    <recommendedName>
        <fullName evidence="3">HTH cro/C1-type domain-containing protein</fullName>
    </recommendedName>
</protein>
<dbReference type="CDD" id="cd00093">
    <property type="entry name" value="HTH_XRE"/>
    <property type="match status" value="1"/>
</dbReference>
<dbReference type="PANTHER" id="PTHR46797:SF1">
    <property type="entry name" value="METHYLPHOSPHONATE SYNTHASE"/>
    <property type="match status" value="1"/>
</dbReference>
<dbReference type="Pfam" id="PF07883">
    <property type="entry name" value="Cupin_2"/>
    <property type="match status" value="1"/>
</dbReference>
<dbReference type="SUPFAM" id="SSF47413">
    <property type="entry name" value="lambda repressor-like DNA-binding domains"/>
    <property type="match status" value="1"/>
</dbReference>